<organism evidence="3 4">
    <name type="scientific">Fragilariopsis cylindrus CCMP1102</name>
    <dbReference type="NCBI Taxonomy" id="635003"/>
    <lineage>
        <taxon>Eukaryota</taxon>
        <taxon>Sar</taxon>
        <taxon>Stramenopiles</taxon>
        <taxon>Ochrophyta</taxon>
        <taxon>Bacillariophyta</taxon>
        <taxon>Bacillariophyceae</taxon>
        <taxon>Bacillariophycidae</taxon>
        <taxon>Bacillariales</taxon>
        <taxon>Bacillariaceae</taxon>
        <taxon>Fragilariopsis</taxon>
    </lineage>
</organism>
<dbReference type="PROSITE" id="PS50234">
    <property type="entry name" value="VWFA"/>
    <property type="match status" value="1"/>
</dbReference>
<dbReference type="InParanoid" id="A0A1E7FTK6"/>
<proteinExistence type="predicted"/>
<evidence type="ECO:0000313" key="3">
    <source>
        <dbReference type="EMBL" id="OEU21502.1"/>
    </source>
</evidence>
<dbReference type="CDD" id="cd00198">
    <property type="entry name" value="vWFA"/>
    <property type="match status" value="1"/>
</dbReference>
<dbReference type="AlphaFoldDB" id="A0A1E7FTK6"/>
<dbReference type="EMBL" id="KV784354">
    <property type="protein sequence ID" value="OEU21502.1"/>
    <property type="molecule type" value="Genomic_DNA"/>
</dbReference>
<feature type="region of interest" description="Disordered" evidence="1">
    <location>
        <begin position="1"/>
        <end position="44"/>
    </location>
</feature>
<gene>
    <name evidence="3" type="ORF">FRACYDRAFT_235129</name>
</gene>
<dbReference type="InterPro" id="IPR002035">
    <property type="entry name" value="VWF_A"/>
</dbReference>
<feature type="compositionally biased region" description="Basic and acidic residues" evidence="1">
    <location>
        <begin position="1"/>
        <end position="16"/>
    </location>
</feature>
<dbReference type="KEGG" id="fcy:FRACYDRAFT_235129"/>
<evidence type="ECO:0000259" key="2">
    <source>
        <dbReference type="PROSITE" id="PS50234"/>
    </source>
</evidence>
<accession>A0A1E7FTK6</accession>
<feature type="domain" description="VWFA" evidence="2">
    <location>
        <begin position="549"/>
        <end position="723"/>
    </location>
</feature>
<name>A0A1E7FTK6_9STRA</name>
<feature type="compositionally biased region" description="Acidic residues" evidence="1">
    <location>
        <begin position="30"/>
        <end position="44"/>
    </location>
</feature>
<dbReference type="SUPFAM" id="SSF53300">
    <property type="entry name" value="vWA-like"/>
    <property type="match status" value="1"/>
</dbReference>
<dbReference type="Pfam" id="PF00092">
    <property type="entry name" value="VWA"/>
    <property type="match status" value="1"/>
</dbReference>
<evidence type="ECO:0000313" key="4">
    <source>
        <dbReference type="Proteomes" id="UP000095751"/>
    </source>
</evidence>
<keyword evidence="4" id="KW-1185">Reference proteome</keyword>
<reference evidence="3 4" key="1">
    <citation type="submission" date="2016-09" db="EMBL/GenBank/DDBJ databases">
        <title>Extensive genetic diversity and differential bi-allelic expression allows diatom success in the polar Southern Ocean.</title>
        <authorList>
            <consortium name="DOE Joint Genome Institute"/>
            <person name="Mock T."/>
            <person name="Otillar R.P."/>
            <person name="Strauss J."/>
            <person name="Dupont C."/>
            <person name="Frickenhaus S."/>
            <person name="Maumus F."/>
            <person name="Mcmullan M."/>
            <person name="Sanges R."/>
            <person name="Schmutz J."/>
            <person name="Toseland A."/>
            <person name="Valas R."/>
            <person name="Veluchamy A."/>
            <person name="Ward B.J."/>
            <person name="Allen A."/>
            <person name="Barry K."/>
            <person name="Falciatore A."/>
            <person name="Ferrante M."/>
            <person name="Fortunato A.E."/>
            <person name="Gloeckner G."/>
            <person name="Gruber A."/>
            <person name="Hipkin R."/>
            <person name="Janech M."/>
            <person name="Kroth P."/>
            <person name="Leese F."/>
            <person name="Lindquist E."/>
            <person name="Lyon B.R."/>
            <person name="Martin J."/>
            <person name="Mayer C."/>
            <person name="Parker M."/>
            <person name="Quesneville H."/>
            <person name="Raymond J."/>
            <person name="Uhlig C."/>
            <person name="Valentin K.U."/>
            <person name="Worden A.Z."/>
            <person name="Armbrust E.V."/>
            <person name="Bowler C."/>
            <person name="Green B."/>
            <person name="Moulton V."/>
            <person name="Van Oosterhout C."/>
            <person name="Grigoriev I."/>
        </authorList>
    </citation>
    <scope>NUCLEOTIDE SEQUENCE [LARGE SCALE GENOMIC DNA]</scope>
    <source>
        <strain evidence="3 4">CCMP1102</strain>
    </source>
</reference>
<dbReference type="Proteomes" id="UP000095751">
    <property type="component" value="Unassembled WGS sequence"/>
</dbReference>
<protein>
    <recommendedName>
        <fullName evidence="2">VWFA domain-containing protein</fullName>
    </recommendedName>
</protein>
<dbReference type="InterPro" id="IPR036465">
    <property type="entry name" value="vWFA_dom_sf"/>
</dbReference>
<dbReference type="Gene3D" id="3.40.50.410">
    <property type="entry name" value="von Willebrand factor, type A domain"/>
    <property type="match status" value="1"/>
</dbReference>
<dbReference type="SMART" id="SM00327">
    <property type="entry name" value="VWA"/>
    <property type="match status" value="1"/>
</dbReference>
<dbReference type="OrthoDB" id="544387at2759"/>
<evidence type="ECO:0000256" key="1">
    <source>
        <dbReference type="SAM" id="MobiDB-lite"/>
    </source>
</evidence>
<sequence length="755" mass="83087">MLNKEQDGGDHDHQTPPDDPYDPSLGTLDLGEEESEAEAESEDDVVIMDDITVDSELNSNIQDFGSILDSSEEVVEEKEDIALKDGIEDVARSLESATEGDYRRKDAKDITGSEYLKGDMKEEYLGSDDKKKEYIIANDDITNDGVTKDDSVVRYLEFAMEGGDSSKDMEDASGSDDAIVNSKDLSMQMKKGIPKKDSVGMIARCLENVTVTEDAKLAKDADGVTMIDPANLKKNEFDVTMEEDIATEVIIENAGLVKDSENIVESHGVNADQADVHMIIDGKLKHVPINADVEAGNFTKHAIISGQDFDVEFALDELSLDSDELKKLEGVVKNVSGDVALKEGGYNGVTKKSIFRGSNEAGNTNEKNDKIDEWQVLNKTYGSCNTVTDNPCVLSGRNEQSLTDGGTVVDSERKSDAYFDSRNIKKEDTGVVESNLDVDELKEVEGLDEINPSINDDNSNVSNFEDSEEEYDFGSDEEDVEGGREIIHRTEIVSVDNTFDMHLLRDELATAYVEHAKNEEENEILSIPLIPIRHDHEKDTAIQKSYNKHILFVLDESGSMVESWPGVVVAYKDYIQHRRQHQFEHDLISIIQFDCGARITCTLQSIIDAPTDLDFEGGSTSFLPAALLACEVVNHTPASHVPVIIFMSDGAASDSQDAARIFADLNREWKSRVSSLDEIELHVIGFGDDTSLNQLQDIAGASNRGKVHSAANIDSLLNVFIDIADGDKVSTLLEDAISQRISDAVVDRLTAECIR</sequence>